<evidence type="ECO:0000313" key="15">
    <source>
        <dbReference type="EMBL" id="CAH0771193.1"/>
    </source>
</evidence>
<dbReference type="InterPro" id="IPR002173">
    <property type="entry name" value="Carboh/pur_kinase_PfkB_CS"/>
</dbReference>
<dbReference type="Gene3D" id="3.30.1110.10">
    <property type="match status" value="1"/>
</dbReference>
<sequence>MAAELKEGLLFGICNPLLDMAVSADKELLDKYSLKPNDAILAEEKHLPLYDELVKNYKVEYSAGGSGQNTCMVVQWLLEKPHLVVYSGSVGKDKYSQILEDKAHESGLKTCYQYQDSYPTGTCAVLITGNGTNRSLCANLAAANHFSHDHLHSPENKKLVQQAEYYYATGFFLTVCFETVLELAQIAHQRNKLFMMNLSAPFICLVYAKQQMQVMPYVDIIFGNDDEAKALAKEQGFETEDIKEIALKIADLPKQNTDRSRTVVITQGHNPVIFVKDGKVEEFEVPKVPAEKIIDTNGAGDAFVGGYLAQLILGKPYQTSIKCGMWAASEIIQVSGTSFKGKKYFNGDS</sequence>
<dbReference type="CDD" id="cd01168">
    <property type="entry name" value="adenosine_kinase"/>
    <property type="match status" value="1"/>
</dbReference>
<keyword evidence="8 13" id="KW-0067">ATP-binding</keyword>
<protein>
    <recommendedName>
        <fullName evidence="11 13">Adenosine kinase</fullName>
        <shortName evidence="13">AK</shortName>
        <ecNumber evidence="3 13">2.7.1.20</ecNumber>
    </recommendedName>
    <alternativeName>
        <fullName evidence="13">Adenosine 5'-phosphotransferase</fullName>
    </alternativeName>
</protein>
<evidence type="ECO:0000256" key="2">
    <source>
        <dbReference type="ARBA" id="ARBA00010688"/>
    </source>
</evidence>
<feature type="active site" description="Proton acceptor" evidence="12">
    <location>
        <position position="301"/>
    </location>
</feature>
<dbReference type="PANTHER" id="PTHR45769:SF3">
    <property type="entry name" value="ADENOSINE KINASE"/>
    <property type="match status" value="1"/>
</dbReference>
<comment type="similarity">
    <text evidence="2 13">Belongs to the carbohydrate kinase PfkB family.</text>
</comment>
<comment type="pathway">
    <text evidence="1 13">Purine metabolism; AMP biosynthesis via salvage pathway; AMP from adenosine: step 1/1.</text>
</comment>
<comment type="function">
    <text evidence="13">ATP dependent phosphorylation of adenosine and other related nucleoside analogs to monophosphate derivatives.</text>
</comment>
<keyword evidence="7 13" id="KW-0418">Kinase</keyword>
<feature type="domain" description="Carbohydrate kinase PfkB" evidence="14">
    <location>
        <begin position="28"/>
        <end position="339"/>
    </location>
</feature>
<organism evidence="15 16">
    <name type="scientific">Bemisia tabaci</name>
    <name type="common">Sweetpotato whitefly</name>
    <name type="synonym">Aleurodes tabaci</name>
    <dbReference type="NCBI Taxonomy" id="7038"/>
    <lineage>
        <taxon>Eukaryota</taxon>
        <taxon>Metazoa</taxon>
        <taxon>Ecdysozoa</taxon>
        <taxon>Arthropoda</taxon>
        <taxon>Hexapoda</taxon>
        <taxon>Insecta</taxon>
        <taxon>Pterygota</taxon>
        <taxon>Neoptera</taxon>
        <taxon>Paraneoptera</taxon>
        <taxon>Hemiptera</taxon>
        <taxon>Sternorrhyncha</taxon>
        <taxon>Aleyrodoidea</taxon>
        <taxon>Aleyrodidae</taxon>
        <taxon>Aleyrodinae</taxon>
        <taxon>Bemisia</taxon>
    </lineage>
</organism>
<evidence type="ECO:0000256" key="3">
    <source>
        <dbReference type="ARBA" id="ARBA00012119"/>
    </source>
</evidence>
<dbReference type="InterPro" id="IPR029056">
    <property type="entry name" value="Ribokinase-like"/>
</dbReference>
<evidence type="ECO:0000256" key="10">
    <source>
        <dbReference type="ARBA" id="ARBA00051362"/>
    </source>
</evidence>
<evidence type="ECO:0000256" key="7">
    <source>
        <dbReference type="ARBA" id="ARBA00022777"/>
    </source>
</evidence>
<evidence type="ECO:0000256" key="5">
    <source>
        <dbReference type="ARBA" id="ARBA00022726"/>
    </source>
</evidence>
<dbReference type="InterPro" id="IPR011611">
    <property type="entry name" value="PfkB_dom"/>
</dbReference>
<dbReference type="PRINTS" id="PR00989">
    <property type="entry name" value="ADENOKINASE"/>
</dbReference>
<dbReference type="GO" id="GO:0006144">
    <property type="term" value="P:purine nucleobase metabolic process"/>
    <property type="evidence" value="ECO:0007669"/>
    <property type="project" value="TreeGrafter"/>
</dbReference>
<dbReference type="GO" id="GO:0005524">
    <property type="term" value="F:ATP binding"/>
    <property type="evidence" value="ECO:0007669"/>
    <property type="project" value="UniProtKB-UniRule"/>
</dbReference>
<dbReference type="FunFam" id="3.40.1190.20:FF:000076">
    <property type="entry name" value="Adenosine kinase"/>
    <property type="match status" value="1"/>
</dbReference>
<dbReference type="GO" id="GO:0005829">
    <property type="term" value="C:cytosol"/>
    <property type="evidence" value="ECO:0007669"/>
    <property type="project" value="TreeGrafter"/>
</dbReference>
<accession>A0A9P0G433</accession>
<evidence type="ECO:0000256" key="11">
    <source>
        <dbReference type="ARBA" id="ARBA00068771"/>
    </source>
</evidence>
<dbReference type="GO" id="GO:0006166">
    <property type="term" value="P:purine ribonucleoside salvage"/>
    <property type="evidence" value="ECO:0007669"/>
    <property type="project" value="UniProtKB-KW"/>
</dbReference>
<evidence type="ECO:0000313" key="16">
    <source>
        <dbReference type="Proteomes" id="UP001152759"/>
    </source>
</evidence>
<comment type="subcellular location">
    <subcellularLocation>
        <location evidence="13">Nucleus</location>
    </subcellularLocation>
</comment>
<evidence type="ECO:0000256" key="1">
    <source>
        <dbReference type="ARBA" id="ARBA00004801"/>
    </source>
</evidence>
<dbReference type="PANTHER" id="PTHR45769">
    <property type="entry name" value="ADENOSINE KINASE"/>
    <property type="match status" value="1"/>
</dbReference>
<dbReference type="SUPFAM" id="SSF53613">
    <property type="entry name" value="Ribokinase-like"/>
    <property type="match status" value="1"/>
</dbReference>
<evidence type="ECO:0000256" key="4">
    <source>
        <dbReference type="ARBA" id="ARBA00022679"/>
    </source>
</evidence>
<keyword evidence="6 13" id="KW-0547">Nucleotide-binding</keyword>
<keyword evidence="13" id="KW-0539">Nucleus</keyword>
<dbReference type="Proteomes" id="UP001152759">
    <property type="component" value="Chromosome 4"/>
</dbReference>
<reference evidence="15" key="1">
    <citation type="submission" date="2021-12" db="EMBL/GenBank/DDBJ databases">
        <authorList>
            <person name="King R."/>
        </authorList>
    </citation>
    <scope>NUCLEOTIDE SEQUENCE</scope>
</reference>
<dbReference type="GO" id="GO:0005634">
    <property type="term" value="C:nucleus"/>
    <property type="evidence" value="ECO:0007669"/>
    <property type="project" value="UniProtKB-SubCell"/>
</dbReference>
<comment type="subunit">
    <text evidence="13">Monomer.</text>
</comment>
<dbReference type="EC" id="2.7.1.20" evidence="3 13"/>
<evidence type="ECO:0000256" key="8">
    <source>
        <dbReference type="ARBA" id="ARBA00022840"/>
    </source>
</evidence>
<evidence type="ECO:0000256" key="6">
    <source>
        <dbReference type="ARBA" id="ARBA00022741"/>
    </source>
</evidence>
<dbReference type="KEGG" id="btab:109037931"/>
<evidence type="ECO:0000259" key="14">
    <source>
        <dbReference type="Pfam" id="PF00294"/>
    </source>
</evidence>
<gene>
    <name evidence="15" type="ORF">BEMITA_LOCUS7970</name>
</gene>
<dbReference type="Pfam" id="PF00294">
    <property type="entry name" value="PfkB"/>
    <property type="match status" value="1"/>
</dbReference>
<dbReference type="PROSITE" id="PS00584">
    <property type="entry name" value="PFKB_KINASES_2"/>
    <property type="match status" value="1"/>
</dbReference>
<evidence type="ECO:0000256" key="12">
    <source>
        <dbReference type="PIRSR" id="PIRSR601805-1"/>
    </source>
</evidence>
<comment type="cofactor">
    <cofactor evidence="13">
        <name>Mg(2+)</name>
        <dbReference type="ChEBI" id="CHEBI:18420"/>
    </cofactor>
    <text evidence="13">Binds 3 Mg(2+) ions per subunit.</text>
</comment>
<dbReference type="GO" id="GO:0044209">
    <property type="term" value="P:AMP salvage"/>
    <property type="evidence" value="ECO:0007669"/>
    <property type="project" value="UniProtKB-UniRule"/>
</dbReference>
<comment type="catalytic activity">
    <reaction evidence="10 13">
        <text>adenosine + ATP = AMP + ADP + H(+)</text>
        <dbReference type="Rhea" id="RHEA:20824"/>
        <dbReference type="ChEBI" id="CHEBI:15378"/>
        <dbReference type="ChEBI" id="CHEBI:16335"/>
        <dbReference type="ChEBI" id="CHEBI:30616"/>
        <dbReference type="ChEBI" id="CHEBI:456215"/>
        <dbReference type="ChEBI" id="CHEBI:456216"/>
        <dbReference type="EC" id="2.7.1.20"/>
    </reaction>
</comment>
<name>A0A9P0G433_BEMTA</name>
<evidence type="ECO:0000256" key="9">
    <source>
        <dbReference type="ARBA" id="ARBA00022842"/>
    </source>
</evidence>
<keyword evidence="4 13" id="KW-0808">Transferase</keyword>
<dbReference type="Gene3D" id="3.40.1190.20">
    <property type="match status" value="1"/>
</dbReference>
<evidence type="ECO:0000256" key="13">
    <source>
        <dbReference type="RuleBase" id="RU368116"/>
    </source>
</evidence>
<keyword evidence="9 13" id="KW-0460">Magnesium</keyword>
<dbReference type="GO" id="GO:0004001">
    <property type="term" value="F:adenosine kinase activity"/>
    <property type="evidence" value="ECO:0007669"/>
    <property type="project" value="UniProtKB-UniRule"/>
</dbReference>
<proteinExistence type="inferred from homology"/>
<keyword evidence="16" id="KW-1185">Reference proteome</keyword>
<dbReference type="FunFam" id="3.30.1110.10:FF:000001">
    <property type="entry name" value="Adenosine kinase a"/>
    <property type="match status" value="1"/>
</dbReference>
<keyword evidence="5 13" id="KW-0660">Purine salvage</keyword>
<dbReference type="AlphaFoldDB" id="A0A9P0G433"/>
<dbReference type="InterPro" id="IPR001805">
    <property type="entry name" value="Adenokinase"/>
</dbReference>
<dbReference type="EMBL" id="OU963865">
    <property type="protein sequence ID" value="CAH0771193.1"/>
    <property type="molecule type" value="Genomic_DNA"/>
</dbReference>